<accession>A0A1I5WX68</accession>
<dbReference type="EMBL" id="FOXO01000026">
    <property type="protein sequence ID" value="SFQ24279.1"/>
    <property type="molecule type" value="Genomic_DNA"/>
</dbReference>
<evidence type="ECO:0000313" key="2">
    <source>
        <dbReference type="Proteomes" id="UP000182624"/>
    </source>
</evidence>
<protein>
    <submittedName>
        <fullName evidence="1">Uncharacterized protein</fullName>
    </submittedName>
</protein>
<evidence type="ECO:0000313" key="1">
    <source>
        <dbReference type="EMBL" id="SFQ24279.1"/>
    </source>
</evidence>
<dbReference type="AlphaFoldDB" id="A0A1I5WX68"/>
<gene>
    <name evidence="1" type="ORF">SAMN04487928_12616</name>
</gene>
<sequence>MKNIIICLIGEEDEILSKQIAMLKERHNATVKRVTFDEAESIISAGAEDTLFISDDEGLANKAREKGMNVNSPQKMKESYEKAMEMLKTLGNIK</sequence>
<organism evidence="1 2">
    <name type="scientific">Butyrivibrio proteoclasticus</name>
    <dbReference type="NCBI Taxonomy" id="43305"/>
    <lineage>
        <taxon>Bacteria</taxon>
        <taxon>Bacillati</taxon>
        <taxon>Bacillota</taxon>
        <taxon>Clostridia</taxon>
        <taxon>Lachnospirales</taxon>
        <taxon>Lachnospiraceae</taxon>
        <taxon>Butyrivibrio</taxon>
    </lineage>
</organism>
<reference evidence="2" key="1">
    <citation type="submission" date="2016-10" db="EMBL/GenBank/DDBJ databases">
        <authorList>
            <person name="Varghese N."/>
            <person name="Submissions S."/>
        </authorList>
    </citation>
    <scope>NUCLEOTIDE SEQUENCE [LARGE SCALE GENOMIC DNA]</scope>
    <source>
        <strain evidence="2">P18</strain>
    </source>
</reference>
<dbReference type="OrthoDB" id="2004015at2"/>
<name>A0A1I5WX68_9FIRM</name>
<dbReference type="Proteomes" id="UP000182624">
    <property type="component" value="Unassembled WGS sequence"/>
</dbReference>
<dbReference type="RefSeq" id="WP_074890498.1">
    <property type="nucleotide sequence ID" value="NZ_FOXO01000026.1"/>
</dbReference>
<proteinExistence type="predicted"/>
<keyword evidence="2" id="KW-1185">Reference proteome</keyword>